<dbReference type="GO" id="GO:0006024">
    <property type="term" value="P:glycosaminoglycan biosynthetic process"/>
    <property type="evidence" value="ECO:0007669"/>
    <property type="project" value="UniProtKB-ARBA"/>
</dbReference>
<evidence type="ECO:0000256" key="9">
    <source>
        <dbReference type="ARBA" id="ARBA00022968"/>
    </source>
</evidence>
<comment type="pathway">
    <text evidence="3">Glycan metabolism; chondroitin sulfate biosynthesis.</text>
</comment>
<evidence type="ECO:0000256" key="3">
    <source>
        <dbReference type="ARBA" id="ARBA00004840"/>
    </source>
</evidence>
<dbReference type="InterPro" id="IPR002659">
    <property type="entry name" value="Glyco_trans_31"/>
</dbReference>
<comment type="pathway">
    <text evidence="4">Glycan metabolism; heparan sulfate biosynthesis.</text>
</comment>
<keyword evidence="14" id="KW-0464">Manganese</keyword>
<keyword evidence="13" id="KW-0325">Glycoprotein</keyword>
<keyword evidence="8" id="KW-0812">Transmembrane</keyword>
<evidence type="ECO:0000256" key="7">
    <source>
        <dbReference type="ARBA" id="ARBA00022679"/>
    </source>
</evidence>
<evidence type="ECO:0000256" key="12">
    <source>
        <dbReference type="ARBA" id="ARBA00023136"/>
    </source>
</evidence>
<evidence type="ECO:0000256" key="6">
    <source>
        <dbReference type="ARBA" id="ARBA00022676"/>
    </source>
</evidence>
<evidence type="ECO:0000313" key="16">
    <source>
        <dbReference type="EMBL" id="KOF66076.1"/>
    </source>
</evidence>
<dbReference type="EMBL" id="KQ428581">
    <property type="protein sequence ID" value="KOF66076.1"/>
    <property type="molecule type" value="Genomic_DNA"/>
</dbReference>
<evidence type="ECO:0000256" key="10">
    <source>
        <dbReference type="ARBA" id="ARBA00022989"/>
    </source>
</evidence>
<evidence type="ECO:0000256" key="4">
    <source>
        <dbReference type="ARBA" id="ARBA00005093"/>
    </source>
</evidence>
<dbReference type="OMA" id="LKPSHGW"/>
<evidence type="ECO:0000256" key="15">
    <source>
        <dbReference type="RuleBase" id="RU363063"/>
    </source>
</evidence>
<dbReference type="OrthoDB" id="1158011at2759"/>
<evidence type="ECO:0000256" key="5">
    <source>
        <dbReference type="ARBA" id="ARBA00008661"/>
    </source>
</evidence>
<dbReference type="PANTHER" id="PTHR11214">
    <property type="entry name" value="BETA-1,3-N-ACETYLGLUCOSAMINYLTRANSFERASE"/>
    <property type="match status" value="1"/>
</dbReference>
<evidence type="ECO:0000256" key="11">
    <source>
        <dbReference type="ARBA" id="ARBA00023034"/>
    </source>
</evidence>
<protein>
    <recommendedName>
        <fullName evidence="15">Hexosyltransferase</fullName>
        <ecNumber evidence="15">2.4.1.-</ecNumber>
    </recommendedName>
</protein>
<dbReference type="Gene3D" id="3.90.550.50">
    <property type="match status" value="1"/>
</dbReference>
<organism evidence="16">
    <name type="scientific">Octopus bimaculoides</name>
    <name type="common">California two-spotted octopus</name>
    <dbReference type="NCBI Taxonomy" id="37653"/>
    <lineage>
        <taxon>Eukaryota</taxon>
        <taxon>Metazoa</taxon>
        <taxon>Spiralia</taxon>
        <taxon>Lophotrochozoa</taxon>
        <taxon>Mollusca</taxon>
        <taxon>Cephalopoda</taxon>
        <taxon>Coleoidea</taxon>
        <taxon>Octopodiformes</taxon>
        <taxon>Octopoda</taxon>
        <taxon>Incirrata</taxon>
        <taxon>Octopodidae</taxon>
        <taxon>Octopus</taxon>
    </lineage>
</organism>
<evidence type="ECO:0000256" key="14">
    <source>
        <dbReference type="ARBA" id="ARBA00023211"/>
    </source>
</evidence>
<dbReference type="GO" id="GO:0000139">
    <property type="term" value="C:Golgi membrane"/>
    <property type="evidence" value="ECO:0007669"/>
    <property type="project" value="UniProtKB-SubCell"/>
</dbReference>
<comment type="cofactor">
    <cofactor evidence="1">
        <name>Mn(2+)</name>
        <dbReference type="ChEBI" id="CHEBI:29035"/>
    </cofactor>
</comment>
<comment type="similarity">
    <text evidence="5 15">Belongs to the glycosyltransferase 31 family.</text>
</comment>
<keyword evidence="6 15" id="KW-0328">Glycosyltransferase</keyword>
<dbReference type="PANTHER" id="PTHR11214:SF3">
    <property type="entry name" value="BETA-1,3-GALACTOSYLTRANSFERASE 6"/>
    <property type="match status" value="1"/>
</dbReference>
<evidence type="ECO:0000256" key="1">
    <source>
        <dbReference type="ARBA" id="ARBA00001936"/>
    </source>
</evidence>
<reference evidence="16" key="1">
    <citation type="submission" date="2015-07" db="EMBL/GenBank/DDBJ databases">
        <title>MeaNS - Measles Nucleotide Surveillance Program.</title>
        <authorList>
            <person name="Tran T."/>
            <person name="Druce J."/>
        </authorList>
    </citation>
    <scope>NUCLEOTIDE SEQUENCE</scope>
    <source>
        <strain evidence="16">UCB-OBI-ISO-001</strain>
        <tissue evidence="16">Gonad</tissue>
    </source>
</reference>
<keyword evidence="11 15" id="KW-0333">Golgi apparatus</keyword>
<keyword evidence="9" id="KW-0735">Signal-anchor</keyword>
<gene>
    <name evidence="16" type="ORF">OCBIM_22013640mg</name>
</gene>
<keyword evidence="7" id="KW-0808">Transferase</keyword>
<keyword evidence="12" id="KW-0472">Membrane</keyword>
<dbReference type="Pfam" id="PF01762">
    <property type="entry name" value="Galactosyl_T"/>
    <property type="match status" value="1"/>
</dbReference>
<evidence type="ECO:0000256" key="8">
    <source>
        <dbReference type="ARBA" id="ARBA00022692"/>
    </source>
</evidence>
<name>A0A0L8FMZ0_OCTBM</name>
<dbReference type="AlphaFoldDB" id="A0A0L8FMZ0"/>
<dbReference type="EC" id="2.4.1.-" evidence="15"/>
<sequence length="340" mass="39793">MVSKLRRFSARHGTTVLICGIVVTFCLVLCLSLCSWTCDNAVGNQLRQDIRYLQSRTYWKNVNSVTQQTLSCFLIVLVMSGPKDRKYRNLIRETWLNNVPDDILARFVIGTGNLTNETRDDLLKENLLQQDLVLLPEVVDAYKNLTLKVLESFIWIDNNIDYKYVLKTDQDTYVRLDIIEKELRSSGKRRLYWGFFDGRAHVKKQGKWQEKEFVLCDRYLPYAVGGGYVLSSDLIHFIATNRNLLQLFRSEDVSVGVWLAPLSINRVHDPRFDTEFISRGCNNIYLITHKQSMQDIQDKHDYILKTGHLCRRQIKKRPSYIYNWDVLPTQCCERKNHSIP</sequence>
<comment type="subcellular location">
    <subcellularLocation>
        <location evidence="2 15">Golgi apparatus membrane</location>
        <topology evidence="2 15">Single-pass type II membrane protein</topology>
    </subcellularLocation>
</comment>
<dbReference type="GO" id="GO:0006493">
    <property type="term" value="P:protein O-linked glycosylation"/>
    <property type="evidence" value="ECO:0007669"/>
    <property type="project" value="TreeGrafter"/>
</dbReference>
<keyword evidence="10" id="KW-1133">Transmembrane helix</keyword>
<dbReference type="GO" id="GO:0047220">
    <property type="term" value="F:galactosylxylosylprotein 3-beta-galactosyltransferase activity"/>
    <property type="evidence" value="ECO:0007669"/>
    <property type="project" value="TreeGrafter"/>
</dbReference>
<dbReference type="KEGG" id="obi:106882295"/>
<evidence type="ECO:0000256" key="2">
    <source>
        <dbReference type="ARBA" id="ARBA00004323"/>
    </source>
</evidence>
<proteinExistence type="inferred from homology"/>
<accession>A0A0L8FMZ0</accession>
<evidence type="ECO:0000256" key="13">
    <source>
        <dbReference type="ARBA" id="ARBA00023180"/>
    </source>
</evidence>
<dbReference type="FunFam" id="3.90.550.50:FF:000018">
    <property type="entry name" value="Hexosyltransferase"/>
    <property type="match status" value="1"/>
</dbReference>
<dbReference type="STRING" id="37653.A0A0L8FMZ0"/>